<dbReference type="InterPro" id="IPR013974">
    <property type="entry name" value="SAF"/>
</dbReference>
<reference evidence="3" key="1">
    <citation type="submission" date="2022-05" db="EMBL/GenBank/DDBJ databases">
        <title>Jatrophihabitans sp. SB3-54 whole genome sequence.</title>
        <authorList>
            <person name="Suh M.K."/>
            <person name="Eom M.K."/>
            <person name="Kim J.S."/>
            <person name="Kim H.S."/>
            <person name="Do H.E."/>
            <person name="Shin Y.K."/>
            <person name="Lee J.-S."/>
        </authorList>
    </citation>
    <scope>NUCLEOTIDE SEQUENCE</scope>
    <source>
        <strain evidence="3">SB3-54</strain>
    </source>
</reference>
<dbReference type="CDD" id="cd11614">
    <property type="entry name" value="SAF_CpaB_FlgA_like"/>
    <property type="match status" value="1"/>
</dbReference>
<evidence type="ECO:0000313" key="4">
    <source>
        <dbReference type="Proteomes" id="UP001164693"/>
    </source>
</evidence>
<evidence type="ECO:0000259" key="2">
    <source>
        <dbReference type="SMART" id="SM00858"/>
    </source>
</evidence>
<feature type="compositionally biased region" description="Gly residues" evidence="1">
    <location>
        <begin position="138"/>
        <end position="152"/>
    </location>
</feature>
<accession>A0ABY7K0W4</accession>
<dbReference type="Pfam" id="PF08666">
    <property type="entry name" value="SAF"/>
    <property type="match status" value="1"/>
</dbReference>
<gene>
    <name evidence="3" type="ORF">M6B22_06945</name>
</gene>
<proteinExistence type="predicted"/>
<protein>
    <submittedName>
        <fullName evidence="3">SAF domain-containing protein</fullName>
    </submittedName>
</protein>
<evidence type="ECO:0000313" key="3">
    <source>
        <dbReference type="EMBL" id="WAX58493.1"/>
    </source>
</evidence>
<name>A0ABY7K0W4_9ACTN</name>
<dbReference type="EMBL" id="CP097463">
    <property type="protein sequence ID" value="WAX58493.1"/>
    <property type="molecule type" value="Genomic_DNA"/>
</dbReference>
<feature type="domain" description="SAF" evidence="2">
    <location>
        <begin position="26"/>
        <end position="89"/>
    </location>
</feature>
<dbReference type="Proteomes" id="UP001164693">
    <property type="component" value="Chromosome"/>
</dbReference>
<sequence length="204" mass="19910">MIISVLVVLVGGLIAFAGTQLLTQHAKVLAVAKDVPVGARITDDDLTTASVVKDANLSPIPASDRSEVVGQVAQVALVKGTLLTRAQVGPSSGFTAGQQLVALPLKPGQFPGRGLVAGQKVLIVATPGDNGAAPTTGGSTGSGGSTSGGGTTPGVDGTVVDVGVRDPATQVTVVDVKVAAADGVPVARLASTGNIAVILLPAGR</sequence>
<feature type="region of interest" description="Disordered" evidence="1">
    <location>
        <begin position="130"/>
        <end position="157"/>
    </location>
</feature>
<keyword evidence="4" id="KW-1185">Reference proteome</keyword>
<dbReference type="RefSeq" id="WP_269445031.1">
    <property type="nucleotide sequence ID" value="NZ_CP097463.1"/>
</dbReference>
<organism evidence="3 4">
    <name type="scientific">Jatrophihabitans cynanchi</name>
    <dbReference type="NCBI Taxonomy" id="2944128"/>
    <lineage>
        <taxon>Bacteria</taxon>
        <taxon>Bacillati</taxon>
        <taxon>Actinomycetota</taxon>
        <taxon>Actinomycetes</taxon>
        <taxon>Jatrophihabitantales</taxon>
        <taxon>Jatrophihabitantaceae</taxon>
        <taxon>Jatrophihabitans</taxon>
    </lineage>
</organism>
<evidence type="ECO:0000256" key="1">
    <source>
        <dbReference type="SAM" id="MobiDB-lite"/>
    </source>
</evidence>
<dbReference type="SMART" id="SM00858">
    <property type="entry name" value="SAF"/>
    <property type="match status" value="1"/>
</dbReference>